<keyword evidence="1" id="KW-0472">Membrane</keyword>
<keyword evidence="3" id="KW-1185">Reference proteome</keyword>
<evidence type="ECO:0000256" key="1">
    <source>
        <dbReference type="SAM" id="Phobius"/>
    </source>
</evidence>
<accession>A0ABY6UK41</accession>
<gene>
    <name evidence="2" type="ORF">CLO192961_LOCUS305600</name>
</gene>
<dbReference type="EMBL" id="CABFNS010000833">
    <property type="protein sequence ID" value="VUC31603.1"/>
    <property type="molecule type" value="Genomic_DNA"/>
</dbReference>
<proteinExistence type="predicted"/>
<organism evidence="2 3">
    <name type="scientific">Bionectria ochroleuca</name>
    <name type="common">Gliocladium roseum</name>
    <dbReference type="NCBI Taxonomy" id="29856"/>
    <lineage>
        <taxon>Eukaryota</taxon>
        <taxon>Fungi</taxon>
        <taxon>Dikarya</taxon>
        <taxon>Ascomycota</taxon>
        <taxon>Pezizomycotina</taxon>
        <taxon>Sordariomycetes</taxon>
        <taxon>Hypocreomycetidae</taxon>
        <taxon>Hypocreales</taxon>
        <taxon>Bionectriaceae</taxon>
        <taxon>Clonostachys</taxon>
    </lineage>
</organism>
<evidence type="ECO:0000313" key="2">
    <source>
        <dbReference type="EMBL" id="VUC31603.1"/>
    </source>
</evidence>
<evidence type="ECO:0000313" key="3">
    <source>
        <dbReference type="Proteomes" id="UP000766486"/>
    </source>
</evidence>
<dbReference type="Proteomes" id="UP000766486">
    <property type="component" value="Unassembled WGS sequence"/>
</dbReference>
<name>A0ABY6UK41_BIOOC</name>
<keyword evidence="1" id="KW-0812">Transmembrane</keyword>
<sequence length="200" mass="22456">MDIIHELSLIINIIEEQHAFTYMQGKRLNFSFGNLQSQGSFREQAVSSINRFKALRDRAGIAKSSTESLLDIKMKQENLEQATNIRKLADQADQRARESERAQTMLFVFTMVTIIFTPLSFVAAFFAIPSREFPLDGDDISWSKAQIGWGLAGTPVGISEIATLILVGMLSGSLMTSSNMFSWISWQRLRGGRQGDVERN</sequence>
<comment type="caution">
    <text evidence="2">The sequence shown here is derived from an EMBL/GenBank/DDBJ whole genome shotgun (WGS) entry which is preliminary data.</text>
</comment>
<protein>
    <submittedName>
        <fullName evidence="2">Uncharacterized protein</fullName>
    </submittedName>
</protein>
<keyword evidence="1" id="KW-1133">Transmembrane helix</keyword>
<reference evidence="2 3" key="1">
    <citation type="submission" date="2019-06" db="EMBL/GenBank/DDBJ databases">
        <authorList>
            <person name="Broberg M."/>
        </authorList>
    </citation>
    <scope>NUCLEOTIDE SEQUENCE [LARGE SCALE GENOMIC DNA]</scope>
</reference>
<feature type="transmembrane region" description="Helical" evidence="1">
    <location>
        <begin position="105"/>
        <end position="128"/>
    </location>
</feature>
<dbReference type="Gene3D" id="1.20.58.340">
    <property type="entry name" value="Magnesium transport protein CorA, transmembrane region"/>
    <property type="match status" value="1"/>
</dbReference>